<dbReference type="RefSeq" id="WP_115996044.1">
    <property type="nucleotide sequence ID" value="NZ_QRDY01000047.1"/>
</dbReference>
<protein>
    <submittedName>
        <fullName evidence="3">MerR-like DNA binding protein</fullName>
    </submittedName>
</protein>
<name>A0A3D9HNT4_9BACL</name>
<organism evidence="3 4">
    <name type="scientific">Cohnella lupini</name>
    <dbReference type="NCBI Taxonomy" id="1294267"/>
    <lineage>
        <taxon>Bacteria</taxon>
        <taxon>Bacillati</taxon>
        <taxon>Bacillota</taxon>
        <taxon>Bacilli</taxon>
        <taxon>Bacillales</taxon>
        <taxon>Paenibacillaceae</taxon>
        <taxon>Cohnella</taxon>
    </lineage>
</organism>
<keyword evidence="1" id="KW-0175">Coiled coil</keyword>
<dbReference type="SUPFAM" id="SSF46955">
    <property type="entry name" value="Putative DNA-binding domain"/>
    <property type="match status" value="1"/>
</dbReference>
<comment type="caution">
    <text evidence="3">The sequence shown here is derived from an EMBL/GenBank/DDBJ whole genome shotgun (WGS) entry which is preliminary data.</text>
</comment>
<evidence type="ECO:0000259" key="2">
    <source>
        <dbReference type="Pfam" id="PF13411"/>
    </source>
</evidence>
<dbReference type="GO" id="GO:0003677">
    <property type="term" value="F:DNA binding"/>
    <property type="evidence" value="ECO:0007669"/>
    <property type="project" value="InterPro"/>
</dbReference>
<dbReference type="OrthoDB" id="2703750at2"/>
<dbReference type="Proteomes" id="UP000256869">
    <property type="component" value="Unassembled WGS sequence"/>
</dbReference>
<dbReference type="AlphaFoldDB" id="A0A3D9HNT4"/>
<evidence type="ECO:0000313" key="4">
    <source>
        <dbReference type="Proteomes" id="UP000256869"/>
    </source>
</evidence>
<feature type="domain" description="HTH merR-type" evidence="2">
    <location>
        <begin position="8"/>
        <end position="72"/>
    </location>
</feature>
<feature type="coiled-coil region" evidence="1">
    <location>
        <begin position="149"/>
        <end position="194"/>
    </location>
</feature>
<proteinExistence type="predicted"/>
<reference evidence="3 4" key="1">
    <citation type="submission" date="2018-07" db="EMBL/GenBank/DDBJ databases">
        <title>Genomic Encyclopedia of Type Strains, Phase III (KMG-III): the genomes of soil and plant-associated and newly described type strains.</title>
        <authorList>
            <person name="Whitman W."/>
        </authorList>
    </citation>
    <scope>NUCLEOTIDE SEQUENCE [LARGE SCALE GENOMIC DNA]</scope>
    <source>
        <strain evidence="3 4">CECT 8236</strain>
    </source>
</reference>
<evidence type="ECO:0000313" key="3">
    <source>
        <dbReference type="EMBL" id="RED51138.1"/>
    </source>
</evidence>
<gene>
    <name evidence="3" type="ORF">DFP95_1479</name>
</gene>
<dbReference type="InterPro" id="IPR009061">
    <property type="entry name" value="DNA-bd_dom_put_sf"/>
</dbReference>
<dbReference type="Pfam" id="PF13411">
    <property type="entry name" value="MerR_1"/>
    <property type="match status" value="1"/>
</dbReference>
<dbReference type="EMBL" id="QRDY01000047">
    <property type="protein sequence ID" value="RED51138.1"/>
    <property type="molecule type" value="Genomic_DNA"/>
</dbReference>
<keyword evidence="4" id="KW-1185">Reference proteome</keyword>
<sequence length="202" mass="22793">MDGLLRKKDLVDVVGVAKSTIADWVTEFAVYIPTVKHGAVTYYKPEALDVLNYIRELREQEQSKVQIMQLLAKKGFPITVEEAVEDVQRVLSGADPRDTLLTVMQTMGQAVVEIGKQTERQNRIETRISEQNDRMDGQDGRIQTVEGKQDEAAGRMTDLEQKIEEMRQQLVNAQAEAAAAKQEAAEAKEQANKRRGLFGWFK</sequence>
<evidence type="ECO:0000256" key="1">
    <source>
        <dbReference type="SAM" id="Coils"/>
    </source>
</evidence>
<accession>A0A3D9HNT4</accession>
<dbReference type="InterPro" id="IPR000551">
    <property type="entry name" value="MerR-type_HTH_dom"/>
</dbReference>
<dbReference type="Gene3D" id="1.20.5.2280">
    <property type="match status" value="1"/>
</dbReference>
<dbReference type="GO" id="GO:0006355">
    <property type="term" value="P:regulation of DNA-templated transcription"/>
    <property type="evidence" value="ECO:0007669"/>
    <property type="project" value="InterPro"/>
</dbReference>